<dbReference type="OrthoDB" id="2610923at2759"/>
<evidence type="ECO:0000313" key="15">
    <source>
        <dbReference type="RefSeq" id="XP_027060978.1"/>
    </source>
</evidence>
<keyword evidence="5" id="KW-0862">Zinc</keyword>
<dbReference type="SMART" id="SM00614">
    <property type="entry name" value="ZnF_BED"/>
    <property type="match status" value="1"/>
</dbReference>
<dbReference type="AlphaFoldDB" id="A0A6P6S472"/>
<evidence type="ECO:0000256" key="1">
    <source>
        <dbReference type="ARBA" id="ARBA00004123"/>
    </source>
</evidence>
<keyword evidence="12" id="KW-0472">Membrane</keyword>
<feature type="compositionally biased region" description="Acidic residues" evidence="11">
    <location>
        <begin position="30"/>
        <end position="55"/>
    </location>
</feature>
<dbReference type="SUPFAM" id="SSF53098">
    <property type="entry name" value="Ribonuclease H-like"/>
    <property type="match status" value="1"/>
</dbReference>
<evidence type="ECO:0000256" key="11">
    <source>
        <dbReference type="SAM" id="MobiDB-lite"/>
    </source>
</evidence>
<gene>
    <name evidence="15" type="primary">LOC113687602</name>
</gene>
<evidence type="ECO:0000256" key="2">
    <source>
        <dbReference type="ARBA" id="ARBA00011738"/>
    </source>
</evidence>
<evidence type="ECO:0000256" key="8">
    <source>
        <dbReference type="ARBA" id="ARBA00023163"/>
    </source>
</evidence>
<dbReference type="GeneID" id="113687602"/>
<dbReference type="PANTHER" id="PTHR46481">
    <property type="entry name" value="ZINC FINGER BED DOMAIN-CONTAINING PROTEIN 4"/>
    <property type="match status" value="1"/>
</dbReference>
<dbReference type="GO" id="GO:0008270">
    <property type="term" value="F:zinc ion binding"/>
    <property type="evidence" value="ECO:0007669"/>
    <property type="project" value="UniProtKB-KW"/>
</dbReference>
<feature type="transmembrane region" description="Helical" evidence="12">
    <location>
        <begin position="763"/>
        <end position="782"/>
    </location>
</feature>
<reference evidence="15" key="2">
    <citation type="submission" date="2025-08" db="UniProtKB">
        <authorList>
            <consortium name="RefSeq"/>
        </authorList>
    </citation>
    <scope>IDENTIFICATION</scope>
    <source>
        <tissue evidence="15">Leaves</tissue>
    </source>
</reference>
<reference evidence="14" key="1">
    <citation type="journal article" date="2025" name="Foods">
        <title>Unveiling the Microbial Signatures of Arabica Coffee Cherries: Insights into Ripeness Specific Diversity, Functional Traits, and Implications for Quality and Safety.</title>
        <authorList>
            <consortium name="RefSeq"/>
            <person name="Tenea G.N."/>
            <person name="Cifuentes V."/>
            <person name="Reyes P."/>
            <person name="Cevallos-Vallejos M."/>
        </authorList>
    </citation>
    <scope>NUCLEOTIDE SEQUENCE [LARGE SCALE GENOMIC DNA]</scope>
</reference>
<dbReference type="GO" id="GO:0005634">
    <property type="term" value="C:nucleus"/>
    <property type="evidence" value="ECO:0007669"/>
    <property type="project" value="UniProtKB-SubCell"/>
</dbReference>
<evidence type="ECO:0000256" key="9">
    <source>
        <dbReference type="ARBA" id="ARBA00023242"/>
    </source>
</evidence>
<sequence>MDKSAEDASSQLGRTGGNSTSPVNIIDTEGGNDNEEELEYSLGDEELGSEEEQLEGDTQAPVQTSNQDAIEGDTLDAFKKKKRARKSEAWDDFEDVEVGPQKTIYSECRHCQSRFKKTKTGTTSSLLRHRKNCSKRLEKLKIVEARQQKLNFPAADSRSNAHSLLHTGKFDMAAMRQSAAEWVLMHEHPFSIVEEDGFNLMMKRGMPEWQKISRTINKKDCLSVYEREKQKLKHLLSKVKKISLTTDLWKSKNQKIEYMVITGHWIDTQWRLQKRVLNFVHVPPPRPGIAIADAIYKCMLDWGIETKIYTVSVDNASNNDTALRCLKDTFSRNKCLLAKGKLFHVRCCAHILNLMVQDGLSEIQEIIHDIRASVEFVNKTEGRRLIFGEIVHQLRLPEKVLIYDCKTRWNSTYEMLACALKFHEVFPRFKDREPSYTFCPSTEDWEKVKKVCSILGVFWNATHIISGSDYPTANLYLNEVCRIKTLLDSKANDEDNFIQLMVWKMKMKFDKYWGECNLMMSIAAILDPRLKMRVINYCFPLIYPPHEVQANINKVRQALYDLYAEYVEVHVSSSRDSGASCQIVTNDPVSKSSSSSSSTMTHVTGMCEFLSHIATVEPVQPEKNELDIYFEDGLLTATEKSSLDIVNLDALKWWKNTTKYKILPKMAADILAIPVSTVASEATFSAGTRVLDSYRASLAPETVEMLMCAGDWCRKLHGVKKMDKVIYILSFLAIGLFIHLAAGFFICVYDLFGGRLGPPCPGIAIAIAIANLSRFNMFLLLIRGREEVRDFNDYPFLCEMCFTLRDGNGISESVYFDIKLSFICIDAAPEEV</sequence>
<evidence type="ECO:0000313" key="14">
    <source>
        <dbReference type="Proteomes" id="UP001652660"/>
    </source>
</evidence>
<dbReference type="InterPro" id="IPR052035">
    <property type="entry name" value="ZnF_BED_domain_contain"/>
</dbReference>
<keyword evidence="12" id="KW-0812">Transmembrane</keyword>
<proteinExistence type="predicted"/>
<feature type="compositionally biased region" description="Polar residues" evidence="11">
    <location>
        <begin position="7"/>
        <end position="23"/>
    </location>
</feature>
<evidence type="ECO:0000256" key="6">
    <source>
        <dbReference type="ARBA" id="ARBA00023015"/>
    </source>
</evidence>
<evidence type="ECO:0000256" key="5">
    <source>
        <dbReference type="ARBA" id="ARBA00022833"/>
    </source>
</evidence>
<dbReference type="Pfam" id="PF05699">
    <property type="entry name" value="Dimer_Tnp_hAT"/>
    <property type="match status" value="1"/>
</dbReference>
<dbReference type="Proteomes" id="UP001652660">
    <property type="component" value="Chromosome 5e"/>
</dbReference>
<keyword evidence="12" id="KW-1133">Transmembrane helix</keyword>
<dbReference type="Pfam" id="PF14372">
    <property type="entry name" value="hAT-like_RNase-H"/>
    <property type="match status" value="1"/>
</dbReference>
<keyword evidence="9" id="KW-0539">Nucleus</keyword>
<feature type="domain" description="BED-type" evidence="13">
    <location>
        <begin position="84"/>
        <end position="140"/>
    </location>
</feature>
<dbReference type="PANTHER" id="PTHR46481:SF10">
    <property type="entry name" value="ZINC FINGER BED DOMAIN-CONTAINING PROTEIN 39"/>
    <property type="match status" value="1"/>
</dbReference>
<evidence type="ECO:0000256" key="12">
    <source>
        <dbReference type="SAM" id="Phobius"/>
    </source>
</evidence>
<dbReference type="InterPro" id="IPR003656">
    <property type="entry name" value="Znf_BED"/>
</dbReference>
<keyword evidence="8" id="KW-0804">Transcription</keyword>
<dbReference type="GO" id="GO:0003677">
    <property type="term" value="F:DNA binding"/>
    <property type="evidence" value="ECO:0007669"/>
    <property type="project" value="UniProtKB-KW"/>
</dbReference>
<accession>A0A6P6S472</accession>
<evidence type="ECO:0000259" key="13">
    <source>
        <dbReference type="PROSITE" id="PS50808"/>
    </source>
</evidence>
<organism evidence="14 15">
    <name type="scientific">Coffea arabica</name>
    <name type="common">Arabian coffee</name>
    <dbReference type="NCBI Taxonomy" id="13443"/>
    <lineage>
        <taxon>Eukaryota</taxon>
        <taxon>Viridiplantae</taxon>
        <taxon>Streptophyta</taxon>
        <taxon>Embryophyta</taxon>
        <taxon>Tracheophyta</taxon>
        <taxon>Spermatophyta</taxon>
        <taxon>Magnoliopsida</taxon>
        <taxon>eudicotyledons</taxon>
        <taxon>Gunneridae</taxon>
        <taxon>Pentapetalae</taxon>
        <taxon>asterids</taxon>
        <taxon>lamiids</taxon>
        <taxon>Gentianales</taxon>
        <taxon>Rubiaceae</taxon>
        <taxon>Ixoroideae</taxon>
        <taxon>Gardenieae complex</taxon>
        <taxon>Bertiereae - Coffeeae clade</taxon>
        <taxon>Coffeeae</taxon>
        <taxon>Coffea</taxon>
    </lineage>
</organism>
<evidence type="ECO:0000256" key="7">
    <source>
        <dbReference type="ARBA" id="ARBA00023125"/>
    </source>
</evidence>
<dbReference type="InterPro" id="IPR012337">
    <property type="entry name" value="RNaseH-like_sf"/>
</dbReference>
<evidence type="ECO:0000256" key="10">
    <source>
        <dbReference type="PROSITE-ProRule" id="PRU00027"/>
    </source>
</evidence>
<keyword evidence="14" id="KW-1185">Reference proteome</keyword>
<protein>
    <submittedName>
        <fullName evidence="15">Zinc finger BED domain-containing protein RICESLEEPER 2-like</fullName>
    </submittedName>
</protein>
<keyword evidence="3" id="KW-0479">Metal-binding</keyword>
<keyword evidence="4 10" id="KW-0863">Zinc-finger</keyword>
<dbReference type="PROSITE" id="PS50808">
    <property type="entry name" value="ZF_BED"/>
    <property type="match status" value="1"/>
</dbReference>
<comment type="subcellular location">
    <subcellularLocation>
        <location evidence="1">Nucleus</location>
    </subcellularLocation>
</comment>
<name>A0A6P6S472_COFAR</name>
<evidence type="ECO:0000256" key="3">
    <source>
        <dbReference type="ARBA" id="ARBA00022723"/>
    </source>
</evidence>
<dbReference type="GO" id="GO:0046983">
    <property type="term" value="F:protein dimerization activity"/>
    <property type="evidence" value="ECO:0007669"/>
    <property type="project" value="InterPro"/>
</dbReference>
<feature type="transmembrane region" description="Helical" evidence="12">
    <location>
        <begin position="725"/>
        <end position="751"/>
    </location>
</feature>
<dbReference type="InterPro" id="IPR025525">
    <property type="entry name" value="hAT-like_transposase_RNase-H"/>
</dbReference>
<keyword evidence="7" id="KW-0238">DNA-binding</keyword>
<evidence type="ECO:0000256" key="4">
    <source>
        <dbReference type="ARBA" id="ARBA00022771"/>
    </source>
</evidence>
<dbReference type="InterPro" id="IPR008906">
    <property type="entry name" value="HATC_C_dom"/>
</dbReference>
<feature type="region of interest" description="Disordered" evidence="11">
    <location>
        <begin position="1"/>
        <end position="71"/>
    </location>
</feature>
<keyword evidence="6" id="KW-0805">Transcription regulation</keyword>
<comment type="subunit">
    <text evidence="2">Homodimer.</text>
</comment>
<dbReference type="RefSeq" id="XP_027060978.1">
    <property type="nucleotide sequence ID" value="XM_027205177.1"/>
</dbReference>